<evidence type="ECO:0000256" key="1">
    <source>
        <dbReference type="SAM" id="Phobius"/>
    </source>
</evidence>
<keyword evidence="1" id="KW-1133">Transmembrane helix</keyword>
<feature type="domain" description="Ig-like" evidence="3">
    <location>
        <begin position="182"/>
        <end position="295"/>
    </location>
</feature>
<organism evidence="4 5">
    <name type="scientific">Labeo rohita</name>
    <name type="common">Indian major carp</name>
    <name type="synonym">Cyprinus rohita</name>
    <dbReference type="NCBI Taxonomy" id="84645"/>
    <lineage>
        <taxon>Eukaryota</taxon>
        <taxon>Metazoa</taxon>
        <taxon>Chordata</taxon>
        <taxon>Craniata</taxon>
        <taxon>Vertebrata</taxon>
        <taxon>Euteleostomi</taxon>
        <taxon>Actinopterygii</taxon>
        <taxon>Neopterygii</taxon>
        <taxon>Teleostei</taxon>
        <taxon>Ostariophysi</taxon>
        <taxon>Cypriniformes</taxon>
        <taxon>Cyprinidae</taxon>
        <taxon>Labeoninae</taxon>
        <taxon>Labeonini</taxon>
        <taxon>Labeo</taxon>
    </lineage>
</organism>
<feature type="domain" description="Ig-like" evidence="3">
    <location>
        <begin position="83"/>
        <end position="181"/>
    </location>
</feature>
<evidence type="ECO:0000313" key="4">
    <source>
        <dbReference type="EMBL" id="RXN28138.1"/>
    </source>
</evidence>
<feature type="signal peptide" evidence="2">
    <location>
        <begin position="1"/>
        <end position="20"/>
    </location>
</feature>
<dbReference type="InterPro" id="IPR003598">
    <property type="entry name" value="Ig_sub2"/>
</dbReference>
<proteinExistence type="predicted"/>
<feature type="domain" description="Ig-like" evidence="3">
    <location>
        <begin position="648"/>
        <end position="756"/>
    </location>
</feature>
<dbReference type="SMART" id="SM00408">
    <property type="entry name" value="IGc2"/>
    <property type="match status" value="6"/>
</dbReference>
<keyword evidence="2" id="KW-0732">Signal</keyword>
<dbReference type="SMART" id="SM00409">
    <property type="entry name" value="IG"/>
    <property type="match status" value="10"/>
</dbReference>
<dbReference type="InterPro" id="IPR021963">
    <property type="entry name" value="Tcell_CD4_Cterm"/>
</dbReference>
<dbReference type="AlphaFoldDB" id="A0A498N1P9"/>
<feature type="domain" description="Ig-like" evidence="3">
    <location>
        <begin position="927"/>
        <end position="998"/>
    </location>
</feature>
<comment type="caution">
    <text evidence="4">The sequence shown here is derived from an EMBL/GenBank/DDBJ whole genome shotgun (WGS) entry which is preliminary data.</text>
</comment>
<keyword evidence="5" id="KW-1185">Reference proteome</keyword>
<evidence type="ECO:0000313" key="5">
    <source>
        <dbReference type="Proteomes" id="UP000290572"/>
    </source>
</evidence>
<keyword evidence="1" id="KW-0472">Membrane</keyword>
<dbReference type="InterPro" id="IPR007110">
    <property type="entry name" value="Ig-like_dom"/>
</dbReference>
<feature type="domain" description="Ig-like" evidence="3">
    <location>
        <begin position="565"/>
        <end position="646"/>
    </location>
</feature>
<accession>A0A498N1P9</accession>
<dbReference type="InterPro" id="IPR013783">
    <property type="entry name" value="Ig-like_fold"/>
</dbReference>
<feature type="domain" description="Ig-like" evidence="3">
    <location>
        <begin position="444"/>
        <end position="561"/>
    </location>
</feature>
<dbReference type="InterPro" id="IPR003599">
    <property type="entry name" value="Ig_sub"/>
</dbReference>
<feature type="domain" description="Ig-like" evidence="3">
    <location>
        <begin position="1120"/>
        <end position="1206"/>
    </location>
</feature>
<dbReference type="Proteomes" id="UP000290572">
    <property type="component" value="Unassembled WGS sequence"/>
</dbReference>
<reference evidence="4 5" key="1">
    <citation type="submission" date="2018-03" db="EMBL/GenBank/DDBJ databases">
        <title>Draft genome sequence of Rohu Carp (Labeo rohita).</title>
        <authorList>
            <person name="Das P."/>
            <person name="Kushwaha B."/>
            <person name="Joshi C.G."/>
            <person name="Kumar D."/>
            <person name="Nagpure N.S."/>
            <person name="Sahoo L."/>
            <person name="Das S.P."/>
            <person name="Bit A."/>
            <person name="Patnaik S."/>
            <person name="Meher P.K."/>
            <person name="Jayasankar P."/>
            <person name="Koringa P.G."/>
            <person name="Patel N.V."/>
            <person name="Hinsu A.T."/>
            <person name="Kumar R."/>
            <person name="Pandey M."/>
            <person name="Agarwal S."/>
            <person name="Srivastava S."/>
            <person name="Singh M."/>
            <person name="Iquebal M.A."/>
            <person name="Jaiswal S."/>
            <person name="Angadi U.B."/>
            <person name="Kumar N."/>
            <person name="Raza M."/>
            <person name="Shah T.M."/>
            <person name="Rai A."/>
            <person name="Jena J.K."/>
        </authorList>
    </citation>
    <scope>NUCLEOTIDE SEQUENCE [LARGE SCALE GENOMIC DNA]</scope>
    <source>
        <strain evidence="4">DASCIFA01</strain>
        <tissue evidence="4">Testis</tissue>
    </source>
</reference>
<name>A0A498N1P9_LABRO</name>
<dbReference type="STRING" id="84645.A0A498N1P9"/>
<dbReference type="PANTHER" id="PTHR11422:SF6">
    <property type="entry name" value="HEMICENTIN-1 ISOFORM X1"/>
    <property type="match status" value="1"/>
</dbReference>
<dbReference type="InterPro" id="IPR036179">
    <property type="entry name" value="Ig-like_dom_sf"/>
</dbReference>
<keyword evidence="4" id="KW-0808">Transferase</keyword>
<feature type="domain" description="Ig-like" evidence="3">
    <location>
        <begin position="320"/>
        <end position="423"/>
    </location>
</feature>
<protein>
    <submittedName>
        <fullName evidence="4">Tyrosine-kinase-like otk</fullName>
    </submittedName>
</protein>
<dbReference type="InterPro" id="IPR013106">
    <property type="entry name" value="Ig_V-set"/>
</dbReference>
<dbReference type="EMBL" id="QBIY01011903">
    <property type="protein sequence ID" value="RXN28138.1"/>
    <property type="molecule type" value="Genomic_DNA"/>
</dbReference>
<dbReference type="PANTHER" id="PTHR11422">
    <property type="entry name" value="T-CELL SURFACE GLYCOPROTEIN CD4"/>
    <property type="match status" value="1"/>
</dbReference>
<dbReference type="GO" id="GO:0016301">
    <property type="term" value="F:kinase activity"/>
    <property type="evidence" value="ECO:0007669"/>
    <property type="project" value="UniProtKB-KW"/>
</dbReference>
<evidence type="ECO:0000259" key="3">
    <source>
        <dbReference type="PROSITE" id="PS50835"/>
    </source>
</evidence>
<dbReference type="PROSITE" id="PS50835">
    <property type="entry name" value="IG_LIKE"/>
    <property type="match status" value="8"/>
</dbReference>
<evidence type="ECO:0000256" key="2">
    <source>
        <dbReference type="SAM" id="SignalP"/>
    </source>
</evidence>
<keyword evidence="1" id="KW-0812">Transmembrane</keyword>
<dbReference type="Pfam" id="PF07686">
    <property type="entry name" value="V-set"/>
    <property type="match status" value="1"/>
</dbReference>
<feature type="transmembrane region" description="Helical" evidence="1">
    <location>
        <begin position="790"/>
        <end position="813"/>
    </location>
</feature>
<dbReference type="SUPFAM" id="SSF48726">
    <property type="entry name" value="Immunoglobulin"/>
    <property type="match status" value="7"/>
</dbReference>
<dbReference type="Pfam" id="PF12104">
    <property type="entry name" value="Tcell_CD4_C"/>
    <property type="match status" value="1"/>
</dbReference>
<dbReference type="Gene3D" id="2.60.40.10">
    <property type="entry name" value="Immunoglobulins"/>
    <property type="match status" value="9"/>
</dbReference>
<feature type="transmembrane region" description="Helical" evidence="1">
    <location>
        <begin position="1216"/>
        <end position="1240"/>
    </location>
</feature>
<sequence length="1272" mass="140993">MATCKILFFLLALCIWCGNCDVFYKRVGDDVSMDCGVPSNSDIDWKFNDELILGIKGRSGTRRMGSSHITSKAKAYGDTLKVPRLETRDAGVYSCRQSGKQHTLYVVTVFAKPGPVLVQSSDAELHCDITGDTKKEVLWLKPPNDQKHNEKNQIIHLKSVTSEEAGQWTCQVNDELKLTVTLTVVGLQTKPVNVSEGDDIELPCSVPQSVSQRVVGGKWKADHLPTVSFPTLTNTEGKGLHWNGEDLSKVNFTTEQLSTNFAVTLKNVQSSDEGTFVCTVEFEGGASLSVETTLMVVSKPSGTSHIAYKIRAYGDTLKVPRLETKDAGVYSCRQSGKQHTLYVVTGLQTKPVNVSEGDDIELPCSVSQNVSQRVVGGKWKADHLPTVSFPTLTNTVQSSDAGKFVCTVEFEGGVSLSAETTLVVVTKPSDIKTINYIFITFFKPDPISLPPDIKKNLRFYCKGKLIDLLCTSVFLKALCIWCGNCDVFYKRVGDDVSMDCGVPPNSDIDWKFNDELILGIKGRSGTRRMGSSHITSKAKAYGDTLKVSRLETNDVGVYSCRQSGKQYTLHVVSVFAKPGPVLVQSSDAELHCNITGDTKKEVQWLKPPNDQKHTEKKQIIHLKSVTSKEAGQWTCLVNDELKLTVTLTVLVGLQTKPVNVSEGDDIELPCSLPQSVSQRVVGGKWKADHLSTVSFPNLTNTEGKGLHWNGKDLPKVNFTTGQLSINFDAQSSDEGEFVCTVEFEGGANLSAETTLRVVAKPSGGQGSTKGKGKTPAAMETLTKKVYGLQLWIWIAVGVCSVVLIGLIVVVVLVHKKNKRKKQRVRKLRSMRQPLTDKDYCQCNRAEKEVEFGQQVRPLPVPRQHRNPRREAKTHAHLLDDFSLQISPVQDFDFEIWRCEQHELQKTSKKTYKLYHVTIPKVSAVMVGAFLSLQCNVDDSSVIPEVKWIAPKNSDCNPGKYDKVKETVTITNVDRCHSGVWTCKLKYGGKETEATTAVSVIDLSPPIPDTIYTSPFYSSSTVKIPCSLYSNIPWLDLNETGLRGGSWSFTPLSDPPSTHPLLNLNIGPVVRWDVVNGTDGIPTVEGRELKDQDLSIHNLRVSEKIRGNYTCSLKFKSKILSRTVKVEVLKSSRVYEGKSVNLTCTLGHQHTSDFKVKWNCSSCSFVSSLGPSHPFTLSIPELKVKDSGRWTCELWKGKNKLTSAVLSLKIEKPPVNIWLIVAICGGVVGFILLIVIIIMCIRRHRQMMMYRRRKTKFCCCKNPQQNQKGFYKT</sequence>
<keyword evidence="4" id="KW-0418">Kinase</keyword>
<feature type="chain" id="PRO_5019789075" evidence="2">
    <location>
        <begin position="21"/>
        <end position="1272"/>
    </location>
</feature>
<feature type="transmembrane region" description="Helical" evidence="1">
    <location>
        <begin position="913"/>
        <end position="932"/>
    </location>
</feature>
<gene>
    <name evidence="4" type="ORF">ROHU_019464</name>
</gene>